<feature type="region of interest" description="Disordered" evidence="1">
    <location>
        <begin position="144"/>
        <end position="163"/>
    </location>
</feature>
<evidence type="ECO:0000256" key="1">
    <source>
        <dbReference type="SAM" id="MobiDB-lite"/>
    </source>
</evidence>
<evidence type="ECO:0000313" key="2">
    <source>
        <dbReference type="EMBL" id="OAP85692.1"/>
    </source>
</evidence>
<feature type="compositionally biased region" description="Low complexity" evidence="1">
    <location>
        <begin position="144"/>
        <end position="162"/>
    </location>
</feature>
<proteinExistence type="predicted"/>
<evidence type="ECO:0000313" key="3">
    <source>
        <dbReference type="Proteomes" id="UP000078368"/>
    </source>
</evidence>
<name>A0A179B1Y0_9ACTO</name>
<evidence type="ECO:0008006" key="4">
    <source>
        <dbReference type="Google" id="ProtNLM"/>
    </source>
</evidence>
<organism evidence="2 3">
    <name type="scientific">Peptidiphaga gingivicola</name>
    <dbReference type="NCBI Taxonomy" id="2741497"/>
    <lineage>
        <taxon>Bacteria</taxon>
        <taxon>Bacillati</taxon>
        <taxon>Actinomycetota</taxon>
        <taxon>Actinomycetes</taxon>
        <taxon>Actinomycetales</taxon>
        <taxon>Actinomycetaceae</taxon>
        <taxon>Peptidiphaga</taxon>
    </lineage>
</organism>
<gene>
    <name evidence="2" type="ORF">A4H34_00340</name>
</gene>
<dbReference type="RefSeq" id="WP_064230685.1">
    <property type="nucleotide sequence ID" value="NZ_LVZK01000001.1"/>
</dbReference>
<comment type="caution">
    <text evidence="2">The sequence shown here is derived from an EMBL/GenBank/DDBJ whole genome shotgun (WGS) entry which is preliminary data.</text>
</comment>
<sequence length="248" mass="26716">MQASANVIVPQKAWDDLRSFLAGDGLHEGGMAELARLGFFEDGCLTDVARKLVAPYREPVGHVELLMNEGGIRRNAVAWIDENRESCVAQTLDDSVALSSYETAEFPVVMVDLLDVGPRPVAHPTATTRVPKEWVLGLLEPSEGGAGADSASGPSVKSPVGSVRDRLADEMSTFWPEVRESLREGDWKLWAVYSRPATETAGTRGPVCVLDTSKGYFRVVFDGDSAVIRPAASLQVWCALAYVIAPAA</sequence>
<dbReference type="Proteomes" id="UP000078368">
    <property type="component" value="Unassembled WGS sequence"/>
</dbReference>
<reference evidence="2 3" key="1">
    <citation type="submission" date="2016-04" db="EMBL/GenBank/DDBJ databases">
        <title>Peptidophaga gingivicola gen. nov., sp. nov., isolated from human subgingival plaque.</title>
        <authorList>
            <person name="Beall C.J."/>
            <person name="Mokrzan E.M."/>
            <person name="Griffen A.L."/>
            <person name="Leys E.J."/>
        </authorList>
    </citation>
    <scope>NUCLEOTIDE SEQUENCE [LARGE SCALE GENOMIC DNA]</scope>
    <source>
        <strain evidence="2 3">BA112</strain>
    </source>
</reference>
<protein>
    <recommendedName>
        <fullName evidence="4">ESX secretion-associated protein EspG</fullName>
    </recommendedName>
</protein>
<dbReference type="STRING" id="1823756.A4H34_00340"/>
<keyword evidence="3" id="KW-1185">Reference proteome</keyword>
<accession>A0A179B1Y0</accession>
<dbReference type="AlphaFoldDB" id="A0A179B1Y0"/>
<dbReference type="EMBL" id="LVZK01000001">
    <property type="protein sequence ID" value="OAP85692.1"/>
    <property type="molecule type" value="Genomic_DNA"/>
</dbReference>